<feature type="region of interest" description="Disordered" evidence="1">
    <location>
        <begin position="127"/>
        <end position="148"/>
    </location>
</feature>
<evidence type="ECO:0000313" key="3">
    <source>
        <dbReference type="EMBL" id="CED92596.1"/>
    </source>
</evidence>
<dbReference type="InterPro" id="IPR037523">
    <property type="entry name" value="VOC_core"/>
</dbReference>
<dbReference type="PROSITE" id="PS51819">
    <property type="entry name" value="VOC"/>
    <property type="match status" value="1"/>
</dbReference>
<feature type="domain" description="VOC" evidence="2">
    <location>
        <begin position="9"/>
        <end position="129"/>
    </location>
</feature>
<dbReference type="SUPFAM" id="SSF54593">
    <property type="entry name" value="Glyoxalase/Bleomycin resistance protein/Dihydroxybiphenyl dioxygenase"/>
    <property type="match status" value="1"/>
</dbReference>
<protein>
    <submittedName>
        <fullName evidence="3">Glyoxalase-like domain</fullName>
    </submittedName>
</protein>
<organism evidence="3">
    <name type="scientific">Actinomyces succiniciruminis</name>
    <dbReference type="NCBI Taxonomy" id="1522002"/>
    <lineage>
        <taxon>Bacteria</taxon>
        <taxon>Bacillati</taxon>
        <taxon>Actinomycetota</taxon>
        <taxon>Actinomycetes</taxon>
        <taxon>Actinomycetales</taxon>
        <taxon>Actinomycetaceae</taxon>
        <taxon>Actinomyces</taxon>
    </lineage>
</organism>
<proteinExistence type="predicted"/>
<name>A0A1L7RKJ4_9ACTO</name>
<evidence type="ECO:0000259" key="2">
    <source>
        <dbReference type="PROSITE" id="PS51819"/>
    </source>
</evidence>
<dbReference type="PANTHER" id="PTHR21366">
    <property type="entry name" value="GLYOXALASE FAMILY PROTEIN"/>
    <property type="match status" value="1"/>
</dbReference>
<dbReference type="InterPro" id="IPR004360">
    <property type="entry name" value="Glyas_Fos-R_dOase_dom"/>
</dbReference>
<dbReference type="PANTHER" id="PTHR21366:SF14">
    <property type="entry name" value="GLYOXALASE DOMAIN-CONTAINING PROTEIN 5"/>
    <property type="match status" value="1"/>
</dbReference>
<dbReference type="InterPro" id="IPR050383">
    <property type="entry name" value="GlyoxalaseI/FosfomycinResist"/>
</dbReference>
<dbReference type="Pfam" id="PF00903">
    <property type="entry name" value="Glyoxalase"/>
    <property type="match status" value="1"/>
</dbReference>
<dbReference type="Gene3D" id="3.10.180.10">
    <property type="entry name" value="2,3-Dihydroxybiphenyl 1,2-Dioxygenase, domain 1"/>
    <property type="match status" value="1"/>
</dbReference>
<evidence type="ECO:0000256" key="1">
    <source>
        <dbReference type="SAM" id="MobiDB-lite"/>
    </source>
</evidence>
<dbReference type="EMBL" id="LK995542">
    <property type="protein sequence ID" value="CED92596.1"/>
    <property type="molecule type" value="Genomic_DNA"/>
</dbReference>
<dbReference type="InterPro" id="IPR029068">
    <property type="entry name" value="Glyas_Bleomycin-R_OHBP_Dase"/>
</dbReference>
<gene>
    <name evidence="3" type="ORF">AAM4_2764</name>
</gene>
<sequence>MMAPMRVTGIDHLVLTVASVPAAVDFYTRVLGLETFTFDGGRVALRLGSQKLNLRPADGRLTPEAAAPTVGSADLCLVVDAPLDDVVAHLARTGTEIELGPVARSGARGPMHSVYLRDPDGNLVELASYDGQAGSPPTDPADAEGERA</sequence>
<accession>A0A1L7RKJ4</accession>
<reference evidence="3" key="1">
    <citation type="submission" date="2014-07" db="EMBL/GenBank/DDBJ databases">
        <authorList>
            <person name="Zhang J.E."/>
            <person name="Yang H."/>
            <person name="Guo J."/>
            <person name="Deng Z."/>
            <person name="Luo H."/>
            <person name="Luo M."/>
            <person name="Zhao B."/>
        </authorList>
    </citation>
    <scope>NUCLEOTIDE SEQUENCE</scope>
    <source>
        <strain evidence="3">AM4</strain>
    </source>
</reference>
<dbReference type="CDD" id="cd07253">
    <property type="entry name" value="GLOD5"/>
    <property type="match status" value="1"/>
</dbReference>
<dbReference type="AlphaFoldDB" id="A0A1L7RKJ4"/>